<evidence type="ECO:0000313" key="7">
    <source>
        <dbReference type="EMBL" id="AYO30082.1"/>
    </source>
</evidence>
<dbReference type="PANTHER" id="PTHR11101">
    <property type="entry name" value="PHOSPHATE TRANSPORTER"/>
    <property type="match status" value="1"/>
</dbReference>
<feature type="transmembrane region" description="Helical" evidence="6">
    <location>
        <begin position="81"/>
        <end position="100"/>
    </location>
</feature>
<keyword evidence="8" id="KW-1185">Reference proteome</keyword>
<dbReference type="RefSeq" id="WP_122014351.1">
    <property type="nucleotide sequence ID" value="NZ_CP033169.1"/>
</dbReference>
<dbReference type="GO" id="GO:0016020">
    <property type="term" value="C:membrane"/>
    <property type="evidence" value="ECO:0007669"/>
    <property type="project" value="UniProtKB-SubCell"/>
</dbReference>
<name>A0A3G2R3W0_9FIRM</name>
<dbReference type="EMBL" id="CP033169">
    <property type="protein sequence ID" value="AYO30082.1"/>
    <property type="molecule type" value="Genomic_DNA"/>
</dbReference>
<feature type="transmembrane region" description="Helical" evidence="6">
    <location>
        <begin position="180"/>
        <end position="209"/>
    </location>
</feature>
<evidence type="ECO:0000256" key="3">
    <source>
        <dbReference type="ARBA" id="ARBA00022692"/>
    </source>
</evidence>
<dbReference type="Pfam" id="PF01384">
    <property type="entry name" value="PHO4"/>
    <property type="match status" value="1"/>
</dbReference>
<keyword evidence="5 6" id="KW-0472">Membrane</keyword>
<feature type="transmembrane region" description="Helical" evidence="6">
    <location>
        <begin position="140"/>
        <end position="159"/>
    </location>
</feature>
<dbReference type="AlphaFoldDB" id="A0A3G2R3W0"/>
<keyword evidence="2" id="KW-0813">Transport</keyword>
<dbReference type="InterPro" id="IPR001204">
    <property type="entry name" value="Phos_transporter"/>
</dbReference>
<feature type="transmembrane region" description="Helical" evidence="6">
    <location>
        <begin position="221"/>
        <end position="243"/>
    </location>
</feature>
<keyword evidence="3 6" id="KW-0812">Transmembrane</keyword>
<feature type="transmembrane region" description="Helical" evidence="6">
    <location>
        <begin position="112"/>
        <end position="134"/>
    </location>
</feature>
<evidence type="ECO:0000256" key="6">
    <source>
        <dbReference type="SAM" id="Phobius"/>
    </source>
</evidence>
<keyword evidence="4 6" id="KW-1133">Transmembrane helix</keyword>
<dbReference type="GO" id="GO:0035435">
    <property type="term" value="P:phosphate ion transmembrane transport"/>
    <property type="evidence" value="ECO:0007669"/>
    <property type="project" value="TreeGrafter"/>
</dbReference>
<sequence length="297" mass="32211">MTMIIVICILTTLVFAFINGFHDGCNVIATIISSRSIEPKKAIITAVAVEFLGPLFMGTAVAQTLGNGVIDQKYLTGVGNAASTFMVISALFGSIVWNLITWKYGLPSSSSHALIGGLLGAGIAAYGPGSIQWFTVTWKVIFILLATPLIGFAAGYVLLKLNKMVFKNFPSRINVFFKKIQMLSMIFLALSHSTSDSQKSMAIITMLLLINGLLPEFKVPLWVMIVCTLALSAGLATGGWSIIKTVGTRIYKVKPIHSFSSHIGFSCHNYRITSWQPGQHHTDCFFFDNGGWGGGQF</sequence>
<evidence type="ECO:0000256" key="5">
    <source>
        <dbReference type="ARBA" id="ARBA00023136"/>
    </source>
</evidence>
<accession>A0A3G2R3W0</accession>
<proteinExistence type="predicted"/>
<evidence type="ECO:0000256" key="1">
    <source>
        <dbReference type="ARBA" id="ARBA00004141"/>
    </source>
</evidence>
<evidence type="ECO:0000256" key="4">
    <source>
        <dbReference type="ARBA" id="ARBA00022989"/>
    </source>
</evidence>
<organism evidence="7 8">
    <name type="scientific">Biomaibacter acetigenes</name>
    <dbReference type="NCBI Taxonomy" id="2316383"/>
    <lineage>
        <taxon>Bacteria</taxon>
        <taxon>Bacillati</taxon>
        <taxon>Bacillota</taxon>
        <taxon>Clostridia</taxon>
        <taxon>Thermosediminibacterales</taxon>
        <taxon>Tepidanaerobacteraceae</taxon>
        <taxon>Biomaibacter</taxon>
    </lineage>
</organism>
<dbReference type="GO" id="GO:0005315">
    <property type="term" value="F:phosphate transmembrane transporter activity"/>
    <property type="evidence" value="ECO:0007669"/>
    <property type="project" value="InterPro"/>
</dbReference>
<protein>
    <submittedName>
        <fullName evidence="7">Anion permease</fullName>
    </submittedName>
</protein>
<comment type="subcellular location">
    <subcellularLocation>
        <location evidence="1">Membrane</location>
        <topology evidence="1">Multi-pass membrane protein</topology>
    </subcellularLocation>
</comment>
<gene>
    <name evidence="7" type="ORF">D2962_05165</name>
</gene>
<reference evidence="7 8" key="1">
    <citation type="submission" date="2018-10" db="EMBL/GenBank/DDBJ databases">
        <authorList>
            <person name="Zhang X."/>
        </authorList>
    </citation>
    <scope>NUCLEOTIDE SEQUENCE [LARGE SCALE GENOMIC DNA]</scope>
    <source>
        <strain evidence="7 8">SK-G1</strain>
    </source>
</reference>
<evidence type="ECO:0000313" key="8">
    <source>
        <dbReference type="Proteomes" id="UP000280960"/>
    </source>
</evidence>
<dbReference type="Proteomes" id="UP000280960">
    <property type="component" value="Chromosome"/>
</dbReference>
<dbReference type="PANTHER" id="PTHR11101:SF80">
    <property type="entry name" value="PHOSPHATE TRANSPORTER"/>
    <property type="match status" value="1"/>
</dbReference>
<dbReference type="KEGG" id="bacg:D2962_05165"/>
<evidence type="ECO:0000256" key="2">
    <source>
        <dbReference type="ARBA" id="ARBA00022448"/>
    </source>
</evidence>